<dbReference type="GO" id="GO:0005524">
    <property type="term" value="F:ATP binding"/>
    <property type="evidence" value="ECO:0007669"/>
    <property type="project" value="UniProtKB-KW"/>
</dbReference>
<dbReference type="GO" id="GO:0016887">
    <property type="term" value="F:ATP hydrolysis activity"/>
    <property type="evidence" value="ECO:0007669"/>
    <property type="project" value="InterPro"/>
</dbReference>
<dbReference type="EMBL" id="CP034328">
    <property type="protein sequence ID" value="AZL58265.1"/>
    <property type="molecule type" value="Genomic_DNA"/>
</dbReference>
<reference evidence="9 10" key="1">
    <citation type="submission" date="2018-12" db="EMBL/GenBank/DDBJ databases">
        <title>Complete genome sequencing of Tabrizicola sp. K13M18.</title>
        <authorList>
            <person name="Bae J.-W."/>
        </authorList>
    </citation>
    <scope>NUCLEOTIDE SEQUENCE [LARGE SCALE GENOMIC DNA]</scope>
    <source>
        <strain evidence="9 10">K13M18</strain>
    </source>
</reference>
<keyword evidence="1 7" id="KW-0813">Transport</keyword>
<dbReference type="Gene3D" id="3.40.50.300">
    <property type="entry name" value="P-loop containing nucleotide triphosphate hydrolases"/>
    <property type="match status" value="1"/>
</dbReference>
<dbReference type="GO" id="GO:0015847">
    <property type="term" value="P:putrescine transport"/>
    <property type="evidence" value="ECO:0007669"/>
    <property type="project" value="UniProtKB-ARBA"/>
</dbReference>
<dbReference type="InterPro" id="IPR003593">
    <property type="entry name" value="AAA+_ATPase"/>
</dbReference>
<comment type="catalytic activity">
    <reaction evidence="7">
        <text>ATP + H2O + polyamine-[polyamine-binding protein]Side 1 = ADP + phosphate + polyamineSide 2 + [polyamine-binding protein]Side 1.</text>
        <dbReference type="EC" id="7.6.2.11"/>
    </reaction>
</comment>
<comment type="similarity">
    <text evidence="7">Belongs to the ABC transporter superfamily. Spermidine/putrescine importer (TC 3.A.1.11.1) family.</text>
</comment>
<dbReference type="PANTHER" id="PTHR42781:SF4">
    <property type="entry name" value="SPERMIDINE_PUTRESCINE IMPORT ATP-BINDING PROTEIN POTA"/>
    <property type="match status" value="1"/>
</dbReference>
<dbReference type="SUPFAM" id="SSF52540">
    <property type="entry name" value="P-loop containing nucleoside triphosphate hydrolases"/>
    <property type="match status" value="1"/>
</dbReference>
<proteinExistence type="inferred from homology"/>
<dbReference type="Pfam" id="PF08402">
    <property type="entry name" value="TOBE_2"/>
    <property type="match status" value="1"/>
</dbReference>
<keyword evidence="4 7" id="KW-0067">ATP-binding</keyword>
<comment type="function">
    <text evidence="7">Part of the ABC transporter complex PotABCD involved in spermidine/putrescine import. Responsible for energy coupling to the transport system.</text>
</comment>
<dbReference type="RefSeq" id="WP_125324466.1">
    <property type="nucleotide sequence ID" value="NZ_CP034328.1"/>
</dbReference>
<dbReference type="Pfam" id="PF00005">
    <property type="entry name" value="ABC_tran"/>
    <property type="match status" value="1"/>
</dbReference>
<dbReference type="InterPro" id="IPR008995">
    <property type="entry name" value="Mo/tungstate-bd_C_term_dom"/>
</dbReference>
<dbReference type="KEGG" id="taw:EI545_05070"/>
<feature type="domain" description="ABC transporter" evidence="8">
    <location>
        <begin position="7"/>
        <end position="241"/>
    </location>
</feature>
<dbReference type="PROSITE" id="PS00211">
    <property type="entry name" value="ABC_TRANSPORTER_1"/>
    <property type="match status" value="1"/>
</dbReference>
<gene>
    <name evidence="7" type="primary">potA</name>
    <name evidence="9" type="ORF">EI545_05070</name>
</gene>
<dbReference type="InterPro" id="IPR017871">
    <property type="entry name" value="ABC_transporter-like_CS"/>
</dbReference>
<dbReference type="InterPro" id="IPR027417">
    <property type="entry name" value="P-loop_NTPase"/>
</dbReference>
<evidence type="ECO:0000256" key="2">
    <source>
        <dbReference type="ARBA" id="ARBA00022475"/>
    </source>
</evidence>
<dbReference type="AlphaFoldDB" id="A0A3S8U3W3"/>
<evidence type="ECO:0000256" key="7">
    <source>
        <dbReference type="RuleBase" id="RU364083"/>
    </source>
</evidence>
<dbReference type="InterPro" id="IPR013611">
    <property type="entry name" value="Transp-assoc_OB_typ2"/>
</dbReference>
<evidence type="ECO:0000256" key="6">
    <source>
        <dbReference type="ARBA" id="ARBA00023136"/>
    </source>
</evidence>
<accession>A0A3S8U3W3</accession>
<protein>
    <recommendedName>
        <fullName evidence="7">Spermidine/putrescine import ATP-binding protein PotA</fullName>
        <ecNumber evidence="7">7.6.2.11</ecNumber>
    </recommendedName>
</protein>
<dbReference type="SUPFAM" id="SSF50331">
    <property type="entry name" value="MOP-like"/>
    <property type="match status" value="1"/>
</dbReference>
<comment type="subunit">
    <text evidence="7">The complex is composed of two ATP-binding proteins (PotA), two transmembrane proteins (PotB and PotC) and a solute-binding protein (PotD).</text>
</comment>
<dbReference type="EC" id="7.6.2.11" evidence="7"/>
<dbReference type="GO" id="GO:0015417">
    <property type="term" value="F:ABC-type polyamine transporter activity"/>
    <property type="evidence" value="ECO:0007669"/>
    <property type="project" value="UniProtKB-EC"/>
</dbReference>
<evidence type="ECO:0000256" key="3">
    <source>
        <dbReference type="ARBA" id="ARBA00022741"/>
    </source>
</evidence>
<keyword evidence="6 7" id="KW-0472">Membrane</keyword>
<dbReference type="InterPro" id="IPR050093">
    <property type="entry name" value="ABC_SmlMolc_Importer"/>
</dbReference>
<name>A0A3S8U3W3_9RHOB</name>
<evidence type="ECO:0000259" key="8">
    <source>
        <dbReference type="PROSITE" id="PS50893"/>
    </source>
</evidence>
<evidence type="ECO:0000313" key="10">
    <source>
        <dbReference type="Proteomes" id="UP000282002"/>
    </source>
</evidence>
<evidence type="ECO:0000313" key="9">
    <source>
        <dbReference type="EMBL" id="AZL58265.1"/>
    </source>
</evidence>
<dbReference type="Gene3D" id="2.40.50.100">
    <property type="match status" value="1"/>
</dbReference>
<dbReference type="InterPro" id="IPR005893">
    <property type="entry name" value="PotA-like"/>
</dbReference>
<dbReference type="FunFam" id="3.40.50.300:FF:000133">
    <property type="entry name" value="Spermidine/putrescine import ATP-binding protein PotA"/>
    <property type="match status" value="1"/>
</dbReference>
<keyword evidence="5 7" id="KW-1278">Translocase</keyword>
<dbReference type="Proteomes" id="UP000282002">
    <property type="component" value="Chromosome"/>
</dbReference>
<evidence type="ECO:0000256" key="4">
    <source>
        <dbReference type="ARBA" id="ARBA00022840"/>
    </source>
</evidence>
<evidence type="ECO:0000256" key="1">
    <source>
        <dbReference type="ARBA" id="ARBA00022448"/>
    </source>
</evidence>
<dbReference type="NCBIfam" id="TIGR01187">
    <property type="entry name" value="potA"/>
    <property type="match status" value="1"/>
</dbReference>
<dbReference type="SMART" id="SM00382">
    <property type="entry name" value="AAA"/>
    <property type="match status" value="1"/>
</dbReference>
<sequence>MTDSSAVSVAAVSKSFGRGAAAIRVLEDVSIEIGRREFFTLLGPSGCGKTTLLRLVAGFETADKGRIAIEGQDVTQTPPYRRPVNTVFQSYALFPHLTVEQNVGFALEEQHLPAEKVRARVGEALEMVRMQSFARRRPADLSGGQQQRVALARALAPRPKVLLLDEPLSALDLKLRKEMQIELKLLQAEAGITFLFVTHDQEEALTLSDRVAVMQGGRILQMGPPREIYEAPTHRFVADFIGDINLIEGEALPGNAVRLAGGAVLSVPHDARGKVTLAIRPERARLATADAGHLQAQLVHTAYLGTALLHKLTLANGDTFLLRQSDLDGSPPAMGSSVGVNLPADSLRVLVQ</sequence>
<keyword evidence="2 7" id="KW-1003">Cell membrane</keyword>
<dbReference type="OrthoDB" id="9802264at2"/>
<dbReference type="PROSITE" id="PS50893">
    <property type="entry name" value="ABC_TRANSPORTER_2"/>
    <property type="match status" value="1"/>
</dbReference>
<dbReference type="GO" id="GO:0043190">
    <property type="term" value="C:ATP-binding cassette (ABC) transporter complex"/>
    <property type="evidence" value="ECO:0007669"/>
    <property type="project" value="InterPro"/>
</dbReference>
<organism evidence="9 10">
    <name type="scientific">Tabrizicola piscis</name>
    <dbReference type="NCBI Taxonomy" id="2494374"/>
    <lineage>
        <taxon>Bacteria</taxon>
        <taxon>Pseudomonadati</taxon>
        <taxon>Pseudomonadota</taxon>
        <taxon>Alphaproteobacteria</taxon>
        <taxon>Rhodobacterales</taxon>
        <taxon>Paracoccaceae</taxon>
        <taxon>Tabrizicola</taxon>
    </lineage>
</organism>
<keyword evidence="10" id="KW-1185">Reference proteome</keyword>
<keyword evidence="3 7" id="KW-0547">Nucleotide-binding</keyword>
<dbReference type="PANTHER" id="PTHR42781">
    <property type="entry name" value="SPERMIDINE/PUTRESCINE IMPORT ATP-BINDING PROTEIN POTA"/>
    <property type="match status" value="1"/>
</dbReference>
<dbReference type="InterPro" id="IPR003439">
    <property type="entry name" value="ABC_transporter-like_ATP-bd"/>
</dbReference>
<evidence type="ECO:0000256" key="5">
    <source>
        <dbReference type="ARBA" id="ARBA00022967"/>
    </source>
</evidence>